<dbReference type="GO" id="GO:0016763">
    <property type="term" value="F:pentosyltransferase activity"/>
    <property type="evidence" value="ECO:0007669"/>
    <property type="project" value="TreeGrafter"/>
</dbReference>
<feature type="domain" description="Glycosyltransferase RgtA/B/C/D-like" evidence="9">
    <location>
        <begin position="71"/>
        <end position="221"/>
    </location>
</feature>
<dbReference type="GO" id="GO:0005886">
    <property type="term" value="C:plasma membrane"/>
    <property type="evidence" value="ECO:0007669"/>
    <property type="project" value="UniProtKB-SubCell"/>
</dbReference>
<feature type="transmembrane region" description="Helical" evidence="8">
    <location>
        <begin position="341"/>
        <end position="362"/>
    </location>
</feature>
<organism evidence="10 11">
    <name type="scientific">Candidatus Cerribacteria bacterium 'Amazon FNV 2010 28 9'</name>
    <dbReference type="NCBI Taxonomy" id="2081795"/>
    <lineage>
        <taxon>Bacteria</taxon>
        <taxon>Candidatus Cerribacteria</taxon>
    </lineage>
</organism>
<evidence type="ECO:0000256" key="8">
    <source>
        <dbReference type="SAM" id="Phobius"/>
    </source>
</evidence>
<evidence type="ECO:0000256" key="1">
    <source>
        <dbReference type="ARBA" id="ARBA00004651"/>
    </source>
</evidence>
<evidence type="ECO:0000256" key="2">
    <source>
        <dbReference type="ARBA" id="ARBA00022475"/>
    </source>
</evidence>
<comment type="caution">
    <text evidence="10">The sequence shown here is derived from an EMBL/GenBank/DDBJ whole genome shotgun (WGS) entry which is preliminary data.</text>
</comment>
<dbReference type="InterPro" id="IPR050297">
    <property type="entry name" value="LipidA_mod_glycosyltrf_83"/>
</dbReference>
<keyword evidence="5 8" id="KW-0812">Transmembrane</keyword>
<dbReference type="Pfam" id="PF13231">
    <property type="entry name" value="PMT_2"/>
    <property type="match status" value="1"/>
</dbReference>
<feature type="transmembrane region" description="Helical" evidence="8">
    <location>
        <begin position="167"/>
        <end position="197"/>
    </location>
</feature>
<keyword evidence="3" id="KW-0328">Glycosyltransferase</keyword>
<feature type="transmembrane region" description="Helical" evidence="8">
    <location>
        <begin position="369"/>
        <end position="386"/>
    </location>
</feature>
<feature type="transmembrane region" description="Helical" evidence="8">
    <location>
        <begin position="6"/>
        <end position="27"/>
    </location>
</feature>
<name>A0A317JQU1_9BACT</name>
<evidence type="ECO:0000313" key="11">
    <source>
        <dbReference type="Proteomes" id="UP000246104"/>
    </source>
</evidence>
<dbReference type="Proteomes" id="UP000246104">
    <property type="component" value="Unassembled WGS sequence"/>
</dbReference>
<sequence>MFSILWSKRLPVFLFALFIIGAFLRLYRIRPTMQFFGDQGRDALIARRILIEHHPALIGPQTSVGNMYLGPLYYYFMVIPLMMTYPDPVGPAIAVALIGIITNILLYVLGKEMVGKQAALIATILYTFSPIIITYTRFSWNPNIVPLFSLLTLWLLYKTWKGKRWYWAWIGVCVSILLQLHYITLVIAAFAGVVWLLEVAKMIRIKKVHVDFFIATAIAVVVFILSLIPLAAFDLRHNFLNLHAFENFFHGNESHFRSFSQISATFYAGIGLLIRTNFELFGVKLPNYTMVLVATIIVVLGGFSLLQKRKRQEKVGVMFVLSLFIFSLCILSFYTESIFDHYLAFLFPVASLSAGILLSYLWGKAIMKPFVIALLIVFVGFSLEKYPGTANLGLNVDYFKRSAQVISTHVNPGEAYDILVFSGTKDFDGMAYRYFLTIDHRPPVDVGYVQTADKLFLIDEQRQENVLASPQYDLAVWPNRIPTASFDIPNGPHVIELAR</sequence>
<evidence type="ECO:0000256" key="7">
    <source>
        <dbReference type="ARBA" id="ARBA00023136"/>
    </source>
</evidence>
<dbReference type="PANTHER" id="PTHR33908:SF11">
    <property type="entry name" value="MEMBRANE PROTEIN"/>
    <property type="match status" value="1"/>
</dbReference>
<evidence type="ECO:0000259" key="9">
    <source>
        <dbReference type="Pfam" id="PF13231"/>
    </source>
</evidence>
<feature type="transmembrane region" description="Helical" evidence="8">
    <location>
        <begin position="212"/>
        <end position="235"/>
    </location>
</feature>
<keyword evidence="6 8" id="KW-1133">Transmembrane helix</keyword>
<gene>
    <name evidence="10" type="ORF">C5B42_00850</name>
</gene>
<keyword evidence="7 8" id="KW-0472">Membrane</keyword>
<dbReference type="InterPro" id="IPR038731">
    <property type="entry name" value="RgtA/B/C-like"/>
</dbReference>
<keyword evidence="2" id="KW-1003">Cell membrane</keyword>
<feature type="transmembrane region" description="Helical" evidence="8">
    <location>
        <begin position="118"/>
        <end position="138"/>
    </location>
</feature>
<dbReference type="GO" id="GO:0009103">
    <property type="term" value="P:lipopolysaccharide biosynthetic process"/>
    <property type="evidence" value="ECO:0007669"/>
    <property type="project" value="UniProtKB-ARBA"/>
</dbReference>
<keyword evidence="4" id="KW-0808">Transferase</keyword>
<evidence type="ECO:0000256" key="3">
    <source>
        <dbReference type="ARBA" id="ARBA00022676"/>
    </source>
</evidence>
<dbReference type="PANTHER" id="PTHR33908">
    <property type="entry name" value="MANNOSYLTRANSFERASE YKCB-RELATED"/>
    <property type="match status" value="1"/>
</dbReference>
<comment type="subcellular location">
    <subcellularLocation>
        <location evidence="1">Cell membrane</location>
        <topology evidence="1">Multi-pass membrane protein</topology>
    </subcellularLocation>
</comment>
<feature type="transmembrane region" description="Helical" evidence="8">
    <location>
        <begin position="91"/>
        <end position="109"/>
    </location>
</feature>
<evidence type="ECO:0000256" key="4">
    <source>
        <dbReference type="ARBA" id="ARBA00022679"/>
    </source>
</evidence>
<feature type="transmembrane region" description="Helical" evidence="8">
    <location>
        <begin position="315"/>
        <end position="335"/>
    </location>
</feature>
<reference evidence="10 11" key="1">
    <citation type="submission" date="2018-02" db="EMBL/GenBank/DDBJ databases">
        <title>Genomic Reconstructions from Amazon Rainforest and Pasture Soil Reveal Novel Insights into the Physiology of Candidate Phyla in Tropical Sites.</title>
        <authorList>
            <person name="Kroeger M.E."/>
            <person name="Delmont T."/>
            <person name="Eren A.M."/>
            <person name="Guo J."/>
            <person name="Meyer K.M."/>
            <person name="Khan K."/>
            <person name="Rodrigues J.L.M."/>
            <person name="Bohannan B.J.M."/>
            <person name="Tringe S."/>
            <person name="Borges C.D."/>
            <person name="Tiedje J."/>
            <person name="Tsai S.M."/>
            <person name="Nusslein K."/>
        </authorList>
    </citation>
    <scope>NUCLEOTIDE SEQUENCE [LARGE SCALE GENOMIC DNA]</scope>
    <source>
        <strain evidence="10">Amazon FNV 2010 28 9</strain>
    </source>
</reference>
<protein>
    <recommendedName>
        <fullName evidence="9">Glycosyltransferase RgtA/B/C/D-like domain-containing protein</fullName>
    </recommendedName>
</protein>
<dbReference type="EMBL" id="PSRQ01000014">
    <property type="protein sequence ID" value="PWU24052.1"/>
    <property type="molecule type" value="Genomic_DNA"/>
</dbReference>
<evidence type="ECO:0000256" key="6">
    <source>
        <dbReference type="ARBA" id="ARBA00022989"/>
    </source>
</evidence>
<evidence type="ECO:0000313" key="10">
    <source>
        <dbReference type="EMBL" id="PWU24052.1"/>
    </source>
</evidence>
<evidence type="ECO:0000256" key="5">
    <source>
        <dbReference type="ARBA" id="ARBA00022692"/>
    </source>
</evidence>
<accession>A0A317JQU1</accession>
<feature type="transmembrane region" description="Helical" evidence="8">
    <location>
        <begin position="288"/>
        <end position="306"/>
    </location>
</feature>
<dbReference type="AlphaFoldDB" id="A0A317JQU1"/>
<proteinExistence type="predicted"/>
<feature type="transmembrane region" description="Helical" evidence="8">
    <location>
        <begin position="67"/>
        <end position="85"/>
    </location>
</feature>